<dbReference type="EMBL" id="CP022745">
    <property type="protein sequence ID" value="ASY44976.1"/>
    <property type="molecule type" value="Genomic_DNA"/>
</dbReference>
<proteinExistence type="predicted"/>
<dbReference type="KEGG" id="shyd:CJD35_11395"/>
<sequence length="167" mass="18112">MSERPTHRLKADGSLVYPDGYPDSAIEPLPANYYNARDLASAEERLIAAVDREREAQRAAVMTQGVGQSYAYAQKAQEVYDYRNVIGSMLATLTVPQRAARYPFAMAEVTATGESLATVISRFEAGMASSRTKIAKVEAIATKAKRAIRAASTASAKQAAYEAVTWN</sequence>
<organism evidence="1 2">
    <name type="scientific">Sphingobium xenophagum</name>
    <dbReference type="NCBI Taxonomy" id="121428"/>
    <lineage>
        <taxon>Bacteria</taxon>
        <taxon>Pseudomonadati</taxon>
        <taxon>Pseudomonadota</taxon>
        <taxon>Alphaproteobacteria</taxon>
        <taxon>Sphingomonadales</taxon>
        <taxon>Sphingomonadaceae</taxon>
        <taxon>Sphingobium</taxon>
    </lineage>
</organism>
<protein>
    <submittedName>
        <fullName evidence="1">Uncharacterized protein</fullName>
    </submittedName>
</protein>
<dbReference type="Proteomes" id="UP000217141">
    <property type="component" value="Chromosome I"/>
</dbReference>
<dbReference type="RefSeq" id="WP_095687042.1">
    <property type="nucleotide sequence ID" value="NZ_CP022745.1"/>
</dbReference>
<evidence type="ECO:0000313" key="2">
    <source>
        <dbReference type="Proteomes" id="UP000217141"/>
    </source>
</evidence>
<reference evidence="1 2" key="1">
    <citation type="submission" date="2017-08" db="EMBL/GenBank/DDBJ databases">
        <title>Whole Genome Sequence of Sphingobium hydrophobicum C1: Insights into Adaption to the Electronic-waste Contaminated Sediment.</title>
        <authorList>
            <person name="Song D."/>
            <person name="Chen X."/>
            <person name="Xu M."/>
        </authorList>
    </citation>
    <scope>NUCLEOTIDE SEQUENCE [LARGE SCALE GENOMIC DNA]</scope>
    <source>
        <strain evidence="1 2">C1</strain>
    </source>
</reference>
<gene>
    <name evidence="1" type="ORF">CJD35_11395</name>
</gene>
<name>A0A249MUF0_SPHXE</name>
<evidence type="ECO:0000313" key="1">
    <source>
        <dbReference type="EMBL" id="ASY44976.1"/>
    </source>
</evidence>
<accession>A0A249MUF0</accession>
<dbReference type="AlphaFoldDB" id="A0A249MUF0"/>